<gene>
    <name evidence="1" type="ORF">DFP72DRAFT_903435</name>
</gene>
<evidence type="ECO:0000313" key="2">
    <source>
        <dbReference type="Proteomes" id="UP000521943"/>
    </source>
</evidence>
<organism evidence="1 2">
    <name type="scientific">Ephemerocybe angulata</name>
    <dbReference type="NCBI Taxonomy" id="980116"/>
    <lineage>
        <taxon>Eukaryota</taxon>
        <taxon>Fungi</taxon>
        <taxon>Dikarya</taxon>
        <taxon>Basidiomycota</taxon>
        <taxon>Agaricomycotina</taxon>
        <taxon>Agaricomycetes</taxon>
        <taxon>Agaricomycetidae</taxon>
        <taxon>Agaricales</taxon>
        <taxon>Agaricineae</taxon>
        <taxon>Psathyrellaceae</taxon>
        <taxon>Ephemerocybe</taxon>
    </lineage>
</organism>
<dbReference type="Proteomes" id="UP000521943">
    <property type="component" value="Unassembled WGS sequence"/>
</dbReference>
<accession>A0A8H6M4U0</accession>
<name>A0A8H6M4U0_9AGAR</name>
<feature type="non-terminal residue" evidence="1">
    <location>
        <position position="1"/>
    </location>
</feature>
<dbReference type="AlphaFoldDB" id="A0A8H6M4U0"/>
<proteinExistence type="predicted"/>
<sequence length="75" mass="8535">RFVHVGVPLMIVTLRTSAGKHRVRTAHHRRYSQMRDDGVSRLYTKDIPERFWRPPAHMAPSAGPLISIRPGPAKP</sequence>
<reference evidence="1 2" key="1">
    <citation type="submission" date="2020-07" db="EMBL/GenBank/DDBJ databases">
        <title>Comparative genomics of pyrophilous fungi reveals a link between fire events and developmental genes.</title>
        <authorList>
            <consortium name="DOE Joint Genome Institute"/>
            <person name="Steindorff A.S."/>
            <person name="Carver A."/>
            <person name="Calhoun S."/>
            <person name="Stillman K."/>
            <person name="Liu H."/>
            <person name="Lipzen A."/>
            <person name="Pangilinan J."/>
            <person name="Labutti K."/>
            <person name="Bruns T.D."/>
            <person name="Grigoriev I.V."/>
        </authorList>
    </citation>
    <scope>NUCLEOTIDE SEQUENCE [LARGE SCALE GENOMIC DNA]</scope>
    <source>
        <strain evidence="1 2">CBS 144469</strain>
    </source>
</reference>
<protein>
    <submittedName>
        <fullName evidence="1">Uncharacterized protein</fullName>
    </submittedName>
</protein>
<evidence type="ECO:0000313" key="1">
    <source>
        <dbReference type="EMBL" id="KAF6753139.1"/>
    </source>
</evidence>
<comment type="caution">
    <text evidence="1">The sequence shown here is derived from an EMBL/GenBank/DDBJ whole genome shotgun (WGS) entry which is preliminary data.</text>
</comment>
<dbReference type="EMBL" id="JACGCI010000041">
    <property type="protein sequence ID" value="KAF6753139.1"/>
    <property type="molecule type" value="Genomic_DNA"/>
</dbReference>
<keyword evidence="2" id="KW-1185">Reference proteome</keyword>